<evidence type="ECO:0000313" key="6">
    <source>
        <dbReference type="Proteomes" id="UP000050509"/>
    </source>
</evidence>
<dbReference type="AlphaFoldDB" id="A0A0P9D9X8"/>
<name>A0A0P9D9X8_9CHLR</name>
<dbReference type="PANTHER" id="PTHR33841:SF1">
    <property type="entry name" value="DNA METHYLTRANSFERASE A"/>
    <property type="match status" value="1"/>
</dbReference>
<evidence type="ECO:0000256" key="3">
    <source>
        <dbReference type="ARBA" id="ARBA00022679"/>
    </source>
</evidence>
<evidence type="ECO:0000256" key="1">
    <source>
        <dbReference type="ARBA" id="ARBA00011900"/>
    </source>
</evidence>
<comment type="caution">
    <text evidence="5">The sequence shown here is derived from an EMBL/GenBank/DDBJ whole genome shotgun (WGS) entry which is preliminary data.</text>
</comment>
<evidence type="ECO:0000313" key="5">
    <source>
        <dbReference type="EMBL" id="KPV49340.1"/>
    </source>
</evidence>
<keyword evidence="2" id="KW-0489">Methyltransferase</keyword>
<gene>
    <name evidence="5" type="ORF">SE17_33220</name>
</gene>
<comment type="catalytic activity">
    <reaction evidence="4">
        <text>a 2'-deoxyadenosine in DNA + S-adenosyl-L-methionine = an N(6)-methyl-2'-deoxyadenosine in DNA + S-adenosyl-L-homocysteine + H(+)</text>
        <dbReference type="Rhea" id="RHEA:15197"/>
        <dbReference type="Rhea" id="RHEA-COMP:12418"/>
        <dbReference type="Rhea" id="RHEA-COMP:12419"/>
        <dbReference type="ChEBI" id="CHEBI:15378"/>
        <dbReference type="ChEBI" id="CHEBI:57856"/>
        <dbReference type="ChEBI" id="CHEBI:59789"/>
        <dbReference type="ChEBI" id="CHEBI:90615"/>
        <dbReference type="ChEBI" id="CHEBI:90616"/>
        <dbReference type="EC" id="2.1.1.72"/>
    </reaction>
</comment>
<accession>A0A0P9D9X8</accession>
<organism evidence="5 6">
    <name type="scientific">Kouleothrix aurantiaca</name>
    <dbReference type="NCBI Taxonomy" id="186479"/>
    <lineage>
        <taxon>Bacteria</taxon>
        <taxon>Bacillati</taxon>
        <taxon>Chloroflexota</taxon>
        <taxon>Chloroflexia</taxon>
        <taxon>Chloroflexales</taxon>
        <taxon>Roseiflexineae</taxon>
        <taxon>Roseiflexaceae</taxon>
        <taxon>Kouleothrix</taxon>
    </lineage>
</organism>
<dbReference type="SUPFAM" id="SSF53335">
    <property type="entry name" value="S-adenosyl-L-methionine-dependent methyltransferases"/>
    <property type="match status" value="1"/>
</dbReference>
<feature type="non-terminal residue" evidence="5">
    <location>
        <position position="408"/>
    </location>
</feature>
<dbReference type="PANTHER" id="PTHR33841">
    <property type="entry name" value="DNA METHYLTRANSFERASE YEEA-RELATED"/>
    <property type="match status" value="1"/>
</dbReference>
<evidence type="ECO:0000256" key="2">
    <source>
        <dbReference type="ARBA" id="ARBA00022603"/>
    </source>
</evidence>
<protein>
    <recommendedName>
        <fullName evidence="1">site-specific DNA-methyltransferase (adenine-specific)</fullName>
        <ecNumber evidence="1">2.1.1.72</ecNumber>
    </recommendedName>
</protein>
<keyword evidence="6" id="KW-1185">Reference proteome</keyword>
<proteinExistence type="predicted"/>
<sequence>MAFDQTTRNRLARFVGDARALLTEEFTRQLQRTYGIDPTSGEVTAVDRLAGISDAERQTAELLRETAEHYLPGFARTAAKSRRDTIERIVREQAFTVLNRLCALRMAEARGLLIESIAAGYQSRGFQLYARLAGAALGETGDAYRTYLFSLYDQFAIDLPALFDRFSPQGRLFPGETALLTLLDLVNHAEIDSLWAEDETIGWIYQYFNSKEERKAMRDASAAPRNSRELAVRNQFFTPRYVVEFLTDNTLGRIWYEMTQGGTSLKDSCRYLVRRPNEVFLAKGEKASPQAESAENSSQKELLRQPVYIPHRLLKDPRAITMLDPACGSMHFGLYAFDLFEQIYDEAWELEGARGPKALERAPLDAPLHEAYPDKDAFLRDVPRLIVERNIHGVDIDPRAVQIAGLSL</sequence>
<evidence type="ECO:0000256" key="4">
    <source>
        <dbReference type="ARBA" id="ARBA00047942"/>
    </source>
</evidence>
<dbReference type="InterPro" id="IPR029063">
    <property type="entry name" value="SAM-dependent_MTases_sf"/>
</dbReference>
<dbReference type="Gene3D" id="3.40.50.150">
    <property type="entry name" value="Vaccinia Virus protein VP39"/>
    <property type="match status" value="1"/>
</dbReference>
<dbReference type="Proteomes" id="UP000050509">
    <property type="component" value="Unassembled WGS sequence"/>
</dbReference>
<dbReference type="InterPro" id="IPR050953">
    <property type="entry name" value="N4_N6_ade-DNA_methylase"/>
</dbReference>
<dbReference type="GO" id="GO:0009007">
    <property type="term" value="F:site-specific DNA-methyltransferase (adenine-specific) activity"/>
    <property type="evidence" value="ECO:0007669"/>
    <property type="project" value="UniProtKB-EC"/>
</dbReference>
<keyword evidence="3" id="KW-0808">Transferase</keyword>
<reference evidence="5 6" key="1">
    <citation type="submission" date="2015-09" db="EMBL/GenBank/DDBJ databases">
        <title>Draft genome sequence of Kouleothrix aurantiaca JCM 19913.</title>
        <authorList>
            <person name="Hemp J."/>
        </authorList>
    </citation>
    <scope>NUCLEOTIDE SEQUENCE [LARGE SCALE GENOMIC DNA]</scope>
    <source>
        <strain evidence="5 6">COM-B</strain>
    </source>
</reference>
<dbReference type="GO" id="GO:0032259">
    <property type="term" value="P:methylation"/>
    <property type="evidence" value="ECO:0007669"/>
    <property type="project" value="UniProtKB-KW"/>
</dbReference>
<dbReference type="EC" id="2.1.1.72" evidence="1"/>
<dbReference type="EMBL" id="LJCR01002036">
    <property type="protein sequence ID" value="KPV49340.1"/>
    <property type="molecule type" value="Genomic_DNA"/>
</dbReference>